<dbReference type="AlphaFoldDB" id="A0A6I6DFF5"/>
<dbReference type="EC" id="3.3.2.1" evidence="2"/>
<dbReference type="InterPro" id="IPR036380">
    <property type="entry name" value="Isochorismatase-like_sf"/>
</dbReference>
<dbReference type="Gene3D" id="3.40.50.850">
    <property type="entry name" value="Isochorismatase-like"/>
    <property type="match status" value="1"/>
</dbReference>
<dbReference type="SUPFAM" id="SSF52499">
    <property type="entry name" value="Isochorismatase-like hydrolases"/>
    <property type="match status" value="1"/>
</dbReference>
<gene>
    <name evidence="2" type="ORF">SYNTR_0761</name>
</gene>
<sequence>MLKKDECAFVLVDVQGRLAKIVHENEKIITNLINLIQGLKILNIPIIWVEQYPEGLGVTDEKLSKYLTDEKPILKMTFNACKNEEFIEAVKATGRTQMLVAGIETHVCVYQTAYGLKQMGYDIEVISDAVSSRTLANKKIGLEKMKADGINITCFESALFELTETSEGEQFKKIIELIK</sequence>
<dbReference type="Pfam" id="PF00857">
    <property type="entry name" value="Isochorismatase"/>
    <property type="match status" value="1"/>
</dbReference>
<evidence type="ECO:0000313" key="2">
    <source>
        <dbReference type="EMBL" id="QGT99354.1"/>
    </source>
</evidence>
<protein>
    <submittedName>
        <fullName evidence="2">Isochorismatase</fullName>
        <ecNumber evidence="2">3.3.2.1</ecNumber>
    </submittedName>
</protein>
<evidence type="ECO:0000259" key="1">
    <source>
        <dbReference type="Pfam" id="PF00857"/>
    </source>
</evidence>
<dbReference type="InterPro" id="IPR000868">
    <property type="entry name" value="Isochorismatase-like_dom"/>
</dbReference>
<dbReference type="GO" id="GO:0008908">
    <property type="term" value="F:isochorismatase activity"/>
    <property type="evidence" value="ECO:0007669"/>
    <property type="project" value="UniProtKB-EC"/>
</dbReference>
<dbReference type="RefSeq" id="WP_156203262.1">
    <property type="nucleotide sequence ID" value="NZ_CP046457.1"/>
</dbReference>
<keyword evidence="2" id="KW-0378">Hydrolase</keyword>
<dbReference type="KEGG" id="salq:SYNTR_0761"/>
<dbReference type="InterPro" id="IPR050993">
    <property type="entry name" value="Isochorismatase_domain"/>
</dbReference>
<dbReference type="OrthoDB" id="9789777at2"/>
<proteinExistence type="predicted"/>
<dbReference type="EMBL" id="CP046457">
    <property type="protein sequence ID" value="QGT99354.1"/>
    <property type="molecule type" value="Genomic_DNA"/>
</dbReference>
<dbReference type="PANTHER" id="PTHR14119">
    <property type="entry name" value="HYDROLASE"/>
    <property type="match status" value="1"/>
</dbReference>
<accession>A0A6I6DFF5</accession>
<organism evidence="2 3">
    <name type="scientific">Candidatus Syntrophocurvum alkaliphilum</name>
    <dbReference type="NCBI Taxonomy" id="2293317"/>
    <lineage>
        <taxon>Bacteria</taxon>
        <taxon>Bacillati</taxon>
        <taxon>Bacillota</taxon>
        <taxon>Clostridia</taxon>
        <taxon>Eubacteriales</taxon>
        <taxon>Syntrophomonadaceae</taxon>
        <taxon>Candidatus Syntrophocurvum</taxon>
    </lineage>
</organism>
<dbReference type="CDD" id="cd01012">
    <property type="entry name" value="YcaC_related"/>
    <property type="match status" value="1"/>
</dbReference>
<reference evidence="3" key="1">
    <citation type="journal article" date="2019" name="Microbiology">
        <title>Complete Genome Sequence of an Uncultured Bacterium of the Candidate Phylum Bipolaricaulota.</title>
        <authorList>
            <person name="Kadnikov V.V."/>
            <person name="Mardanov A.V."/>
            <person name="Beletsky A.V."/>
            <person name="Frank Y.A."/>
            <person name="Karnachuk O.V."/>
            <person name="Ravin N.V."/>
        </authorList>
    </citation>
    <scope>NUCLEOTIDE SEQUENCE [LARGE SCALE GENOMIC DNA]</scope>
</reference>
<name>A0A6I6DFF5_9FIRM</name>
<dbReference type="PANTHER" id="PTHR14119:SF3">
    <property type="entry name" value="ISOCHORISMATASE DOMAIN-CONTAINING PROTEIN 2"/>
    <property type="match status" value="1"/>
</dbReference>
<dbReference type="Proteomes" id="UP000426444">
    <property type="component" value="Chromosome"/>
</dbReference>
<evidence type="ECO:0000313" key="3">
    <source>
        <dbReference type="Proteomes" id="UP000426444"/>
    </source>
</evidence>
<keyword evidence="3" id="KW-1185">Reference proteome</keyword>
<feature type="domain" description="Isochorismatase-like" evidence="1">
    <location>
        <begin position="7"/>
        <end position="154"/>
    </location>
</feature>